<dbReference type="NCBIfam" id="NF041907">
    <property type="entry name" value="CLCA_X"/>
    <property type="match status" value="1"/>
</dbReference>
<evidence type="ECO:0000313" key="3">
    <source>
        <dbReference type="Proteomes" id="UP001333710"/>
    </source>
</evidence>
<keyword evidence="3" id="KW-1185">Reference proteome</keyword>
<gene>
    <name evidence="2" type="ORF">MACH26_10100</name>
</gene>
<dbReference type="Proteomes" id="UP001333710">
    <property type="component" value="Chromosome"/>
</dbReference>
<feature type="domain" description="Large polyvalent protein-associated" evidence="1">
    <location>
        <begin position="192"/>
        <end position="265"/>
    </location>
</feature>
<proteinExistence type="predicted"/>
<evidence type="ECO:0000313" key="2">
    <source>
        <dbReference type="EMBL" id="BDX05489.1"/>
    </source>
</evidence>
<reference evidence="2" key="1">
    <citation type="submission" date="2023-01" db="EMBL/GenBank/DDBJ databases">
        <title>Complete genome sequence of Planctobacterium marinum strain Dej080120_11.</title>
        <authorList>
            <person name="Ueki S."/>
            <person name="Maruyama F."/>
        </authorList>
    </citation>
    <scope>NUCLEOTIDE SEQUENCE</scope>
    <source>
        <strain evidence="2">Dej080120_11</strain>
    </source>
</reference>
<protein>
    <recommendedName>
        <fullName evidence="1">Large polyvalent protein-associated domain-containing protein</fullName>
    </recommendedName>
</protein>
<dbReference type="Pfam" id="PF18796">
    <property type="entry name" value="LPD1"/>
    <property type="match status" value="1"/>
</dbReference>
<dbReference type="KEGG" id="pmaw:MACH26_10100"/>
<evidence type="ECO:0000259" key="1">
    <source>
        <dbReference type="Pfam" id="PF18796"/>
    </source>
</evidence>
<dbReference type="EMBL" id="AP027272">
    <property type="protein sequence ID" value="BDX05489.1"/>
    <property type="molecule type" value="Genomic_DNA"/>
</dbReference>
<sequence length="275" mass="30958">MFTSLSQSQKSSRLHQSYYRNGPSHRDGADVSFNDIIKIFGFKTATVGNWVTKQEQQIAANLFFDALCDLMTILQVPEQVISLNGTLSLAFGKGGQKYSSAHYNSGTRTLALAKNAGGGALAHEWFHAFDHYISQKLFQKANHTDFASVLWLKNIQVIEHPINHLLENCYQHIFLKPNSDELSELFIKSAAADKSLNTYYYAQPQEVCARAFEAWVQDQPLKNAFLVQGTKQSTEAKLGIYPEPQQRTEIAGHFLRYFAALGTALDRMEGESRQQ</sequence>
<name>A0AA48HPA1_9ALTE</name>
<accession>A0AA48HPA1</accession>
<organism evidence="2 3">
    <name type="scientific">Planctobacterium marinum</name>
    <dbReference type="NCBI Taxonomy" id="1631968"/>
    <lineage>
        <taxon>Bacteria</taxon>
        <taxon>Pseudomonadati</taxon>
        <taxon>Pseudomonadota</taxon>
        <taxon>Gammaproteobacteria</taxon>
        <taxon>Alteromonadales</taxon>
        <taxon>Alteromonadaceae</taxon>
        <taxon>Planctobacterium</taxon>
    </lineage>
</organism>
<dbReference type="AlphaFoldDB" id="A0AA48HPA1"/>
<dbReference type="InterPro" id="IPR041047">
    <property type="entry name" value="LPD1"/>
</dbReference>